<dbReference type="InterPro" id="IPR035986">
    <property type="entry name" value="PKD_dom_sf"/>
</dbReference>
<sequence length="786" mass="86319">MLNQLFTVRIANILLIGAVFLISACGSNSNISPTQNTVVLPPTLELSAPPKADLTEIVTFSSNTTPQPGLKFVWFFGDGSSSTDATPQHQYSKSGDYEVILTVSNTLGHSIESKTKISISNLAGLRGLMCSGTNDTGWCWQASKPSRDTTNSFTLANATTGWRVGNAGDIFKTQDAGRSWQRQPSGVNVNLYQIKNFDDKIAWVLGANNTLLQTLDGGTNWRTLVSPIDVRGQSPEIIVFSANDLLLESGSNSYLTDDGGLTWYSVDMTSARHTEAGIIYELRGSHLFKSTRQNRQLRDIMKFEDGTGARPPQIRIGLSGENVVIARGRVIDVDASGKIIYDRSLAWRSEDAGEHWTPYTILGLPIGSEGSDIYSLDKDGKTWLTLHADIIYRSDDGGMNWREQTYLSEDQKIFHDDILQILVHGSKIFMLSQHEYYSRLRFSEDLGKTWVEVKGPLIDGVRGIQINTIKFVNDALIVHNELIGSFVSTDIGINWKQVFIKDDISANASHGVAFANTKNGLLVDTSSHINSSNDGGKTWTLKTTTLPKIPYNDQLLKKILFASPSTVYLLWSNGYIYKSRDGGATWTNSGPSIVSTNFNFLDEKNGWAYLGISPGTITITRDGGASWKEVATPSSPINNVWLDNTSTLTVIGNAGLISQFNNVIWQQRYTGTSQNLRKVYSLDSKTMWVIGDNATVLRSDDAGQNWKTVYVPGQANLNDIQFIDTKNGWIVGEHGLVLVTQDGGITWKQQNTGTKAALLQVQFVDTKTGWIVGENATLLATGTGGF</sequence>
<reference evidence="4 5" key="1">
    <citation type="submission" date="2020-08" db="EMBL/GenBank/DDBJ databases">
        <title>Novel species isolated from subtropical streams in China.</title>
        <authorList>
            <person name="Lu H."/>
        </authorList>
    </citation>
    <scope>NUCLEOTIDE SEQUENCE [LARGE SCALE GENOMIC DNA]</scope>
    <source>
        <strain evidence="4 5">KCTC 52442</strain>
    </source>
</reference>
<dbReference type="SMART" id="SM00089">
    <property type="entry name" value="PKD"/>
    <property type="match status" value="1"/>
</dbReference>
<dbReference type="SUPFAM" id="SSF50939">
    <property type="entry name" value="Sialidases"/>
    <property type="match status" value="2"/>
</dbReference>
<dbReference type="InterPro" id="IPR028203">
    <property type="entry name" value="PSII_CF48-like_dom"/>
</dbReference>
<protein>
    <submittedName>
        <fullName evidence="4">PKD domain-containing protein</fullName>
    </submittedName>
</protein>
<keyword evidence="1" id="KW-0602">Photosynthesis</keyword>
<dbReference type="Gene3D" id="2.120.10.10">
    <property type="match status" value="1"/>
</dbReference>
<dbReference type="InterPro" id="IPR013783">
    <property type="entry name" value="Ig-like_fold"/>
</dbReference>
<proteinExistence type="predicted"/>
<dbReference type="InterPro" id="IPR036278">
    <property type="entry name" value="Sialidase_sf"/>
</dbReference>
<dbReference type="PANTHER" id="PTHR47199">
    <property type="entry name" value="PHOTOSYSTEM II STABILITY/ASSEMBLY FACTOR HCF136, CHLOROPLASTIC"/>
    <property type="match status" value="1"/>
</dbReference>
<dbReference type="InterPro" id="IPR015943">
    <property type="entry name" value="WD40/YVTN_repeat-like_dom_sf"/>
</dbReference>
<dbReference type="Pfam" id="PF14870">
    <property type="entry name" value="PSII_BNR"/>
    <property type="match status" value="2"/>
</dbReference>
<dbReference type="InterPro" id="IPR022409">
    <property type="entry name" value="PKD/Chitinase_dom"/>
</dbReference>
<dbReference type="Proteomes" id="UP000643610">
    <property type="component" value="Unassembled WGS sequence"/>
</dbReference>
<dbReference type="RefSeq" id="WP_186891424.1">
    <property type="nucleotide sequence ID" value="NZ_JACOFU010000005.1"/>
</dbReference>
<dbReference type="Gene3D" id="2.60.40.10">
    <property type="entry name" value="Immunoglobulins"/>
    <property type="match status" value="1"/>
</dbReference>
<evidence type="ECO:0000313" key="4">
    <source>
        <dbReference type="EMBL" id="MBC3832375.1"/>
    </source>
</evidence>
<dbReference type="Gene3D" id="2.130.10.10">
    <property type="entry name" value="YVTN repeat-like/Quinoprotein amine dehydrogenase"/>
    <property type="match status" value="3"/>
</dbReference>
<dbReference type="CDD" id="cd00146">
    <property type="entry name" value="PKD"/>
    <property type="match status" value="1"/>
</dbReference>
<dbReference type="Pfam" id="PF18911">
    <property type="entry name" value="PKD_4"/>
    <property type="match status" value="1"/>
</dbReference>
<evidence type="ECO:0000313" key="5">
    <source>
        <dbReference type="Proteomes" id="UP000643610"/>
    </source>
</evidence>
<dbReference type="SUPFAM" id="SSF49299">
    <property type="entry name" value="PKD domain"/>
    <property type="match status" value="1"/>
</dbReference>
<dbReference type="EMBL" id="JACOFU010000005">
    <property type="protein sequence ID" value="MBC3832375.1"/>
    <property type="molecule type" value="Genomic_DNA"/>
</dbReference>
<keyword evidence="2" id="KW-0604">Photosystem II</keyword>
<organism evidence="4 5">
    <name type="scientific">Undibacterium amnicola</name>
    <dbReference type="NCBI Taxonomy" id="1834038"/>
    <lineage>
        <taxon>Bacteria</taxon>
        <taxon>Pseudomonadati</taxon>
        <taxon>Pseudomonadota</taxon>
        <taxon>Betaproteobacteria</taxon>
        <taxon>Burkholderiales</taxon>
        <taxon>Oxalobacteraceae</taxon>
        <taxon>Undibacterium</taxon>
    </lineage>
</organism>
<name>A0ABR6XSD2_9BURK</name>
<gene>
    <name evidence="4" type="ORF">H8K33_12695</name>
</gene>
<evidence type="ECO:0000256" key="1">
    <source>
        <dbReference type="ARBA" id="ARBA00022531"/>
    </source>
</evidence>
<accession>A0ABR6XSD2</accession>
<dbReference type="CDD" id="cd15482">
    <property type="entry name" value="Sialidase_non-viral"/>
    <property type="match status" value="1"/>
</dbReference>
<evidence type="ECO:0000259" key="3">
    <source>
        <dbReference type="PROSITE" id="PS50093"/>
    </source>
</evidence>
<keyword evidence="5" id="KW-1185">Reference proteome</keyword>
<dbReference type="PROSITE" id="PS50093">
    <property type="entry name" value="PKD"/>
    <property type="match status" value="1"/>
</dbReference>
<dbReference type="SUPFAM" id="SSF110296">
    <property type="entry name" value="Oligoxyloglucan reducing end-specific cellobiohydrolase"/>
    <property type="match status" value="2"/>
</dbReference>
<feature type="domain" description="PKD" evidence="3">
    <location>
        <begin position="41"/>
        <end position="119"/>
    </location>
</feature>
<dbReference type="PANTHER" id="PTHR47199:SF2">
    <property type="entry name" value="PHOTOSYSTEM II STABILITY_ASSEMBLY FACTOR HCF136, CHLOROPLASTIC"/>
    <property type="match status" value="1"/>
</dbReference>
<evidence type="ECO:0000256" key="2">
    <source>
        <dbReference type="ARBA" id="ARBA00023276"/>
    </source>
</evidence>
<comment type="caution">
    <text evidence="4">The sequence shown here is derived from an EMBL/GenBank/DDBJ whole genome shotgun (WGS) entry which is preliminary data.</text>
</comment>
<dbReference type="InterPro" id="IPR000601">
    <property type="entry name" value="PKD_dom"/>
</dbReference>